<keyword evidence="2" id="KW-1185">Reference proteome</keyword>
<evidence type="ECO:0000313" key="2">
    <source>
        <dbReference type="Proteomes" id="UP001482620"/>
    </source>
</evidence>
<dbReference type="Proteomes" id="UP001482620">
    <property type="component" value="Unassembled WGS sequence"/>
</dbReference>
<evidence type="ECO:0000313" key="1">
    <source>
        <dbReference type="EMBL" id="MEQ2223566.1"/>
    </source>
</evidence>
<gene>
    <name evidence="1" type="ORF">ILYODFUR_037991</name>
</gene>
<organism evidence="1 2">
    <name type="scientific">Ilyodon furcidens</name>
    <name type="common">goldbreast splitfin</name>
    <dbReference type="NCBI Taxonomy" id="33524"/>
    <lineage>
        <taxon>Eukaryota</taxon>
        <taxon>Metazoa</taxon>
        <taxon>Chordata</taxon>
        <taxon>Craniata</taxon>
        <taxon>Vertebrata</taxon>
        <taxon>Euteleostomi</taxon>
        <taxon>Actinopterygii</taxon>
        <taxon>Neopterygii</taxon>
        <taxon>Teleostei</taxon>
        <taxon>Neoteleostei</taxon>
        <taxon>Acanthomorphata</taxon>
        <taxon>Ovalentaria</taxon>
        <taxon>Atherinomorphae</taxon>
        <taxon>Cyprinodontiformes</taxon>
        <taxon>Goodeidae</taxon>
        <taxon>Ilyodon</taxon>
    </lineage>
</organism>
<proteinExistence type="predicted"/>
<comment type="caution">
    <text evidence="1">The sequence shown here is derived from an EMBL/GenBank/DDBJ whole genome shotgun (WGS) entry which is preliminary data.</text>
</comment>
<protein>
    <submittedName>
        <fullName evidence="1">Uncharacterized protein</fullName>
    </submittedName>
</protein>
<sequence>MKSGSWACFSQTCCALLKHLGMAWQENVFSLYTGCSVGYIKIIWLVARMQQWNGSSGNDCCHSCFQQRRKMINKTLKKWNKKQQFFSPKHQELNPVDVKTVAVLI</sequence>
<dbReference type="EMBL" id="JAHRIQ010008908">
    <property type="protein sequence ID" value="MEQ2223566.1"/>
    <property type="molecule type" value="Genomic_DNA"/>
</dbReference>
<name>A0ABV0SUR9_9TELE</name>
<accession>A0ABV0SUR9</accession>
<reference evidence="1 2" key="1">
    <citation type="submission" date="2021-06" db="EMBL/GenBank/DDBJ databases">
        <authorList>
            <person name="Palmer J.M."/>
        </authorList>
    </citation>
    <scope>NUCLEOTIDE SEQUENCE [LARGE SCALE GENOMIC DNA]</scope>
    <source>
        <strain evidence="2">if_2019</strain>
        <tissue evidence="1">Muscle</tissue>
    </source>
</reference>